<evidence type="ECO:0000256" key="7">
    <source>
        <dbReference type="ARBA" id="ARBA00032272"/>
    </source>
</evidence>
<evidence type="ECO:0000256" key="4">
    <source>
        <dbReference type="ARBA" id="ARBA00016377"/>
    </source>
</evidence>
<dbReference type="PANTHER" id="PTHR11839:SF18">
    <property type="entry name" value="NUDIX HYDROLASE DOMAIN-CONTAINING PROTEIN"/>
    <property type="match status" value="1"/>
</dbReference>
<organism evidence="9 10">
    <name type="scientific">Skermanella cutis</name>
    <dbReference type="NCBI Taxonomy" id="2775420"/>
    <lineage>
        <taxon>Bacteria</taxon>
        <taxon>Pseudomonadati</taxon>
        <taxon>Pseudomonadota</taxon>
        <taxon>Alphaproteobacteria</taxon>
        <taxon>Rhodospirillales</taxon>
        <taxon>Azospirillaceae</taxon>
        <taxon>Skermanella</taxon>
    </lineage>
</organism>
<feature type="domain" description="Nudix hydrolase" evidence="8">
    <location>
        <begin position="59"/>
        <end position="187"/>
    </location>
</feature>
<evidence type="ECO:0000256" key="2">
    <source>
        <dbReference type="ARBA" id="ARBA00001946"/>
    </source>
</evidence>
<dbReference type="RefSeq" id="WP_201073058.1">
    <property type="nucleotide sequence ID" value="NZ_CP067420.1"/>
</dbReference>
<comment type="similarity">
    <text evidence="3">Belongs to the Nudix hydrolase family. NudK subfamily.</text>
</comment>
<evidence type="ECO:0000313" key="10">
    <source>
        <dbReference type="Proteomes" id="UP000595197"/>
    </source>
</evidence>
<dbReference type="EMBL" id="CP067420">
    <property type="protein sequence ID" value="QQP88345.1"/>
    <property type="molecule type" value="Genomic_DNA"/>
</dbReference>
<gene>
    <name evidence="9" type="ORF">IGS68_20170</name>
</gene>
<sequence>MPHSRARHPAVTSLPAVSEENPWETLSGEVRYENKWIRVTEHQVVNPSGNPGIYGVVHFKSVAIGVLPVDADGCVHLVGQYRYSLNAYSWEMPEGGGAPDMPPIEEAKRELREETGLVARRWLELLPIHTSNSICDEHGVIYLAWDMEQAESEPEDTEQLTIVRMPFASVVDLVMEGVITDSMTVAAVLKAQLLAERGGLPEALSRLMLRR</sequence>
<dbReference type="Pfam" id="PF00293">
    <property type="entry name" value="NUDIX"/>
    <property type="match status" value="1"/>
</dbReference>
<dbReference type="SUPFAM" id="SSF55811">
    <property type="entry name" value="Nudix"/>
    <property type="match status" value="1"/>
</dbReference>
<keyword evidence="10" id="KW-1185">Reference proteome</keyword>
<comment type="catalytic activity">
    <reaction evidence="1">
        <text>GDP-alpha-D-mannose + H2O = alpha-D-mannose 1-phosphate + GMP + 2 H(+)</text>
        <dbReference type="Rhea" id="RHEA:27978"/>
        <dbReference type="ChEBI" id="CHEBI:15377"/>
        <dbReference type="ChEBI" id="CHEBI:15378"/>
        <dbReference type="ChEBI" id="CHEBI:57527"/>
        <dbReference type="ChEBI" id="CHEBI:58115"/>
        <dbReference type="ChEBI" id="CHEBI:58409"/>
    </reaction>
</comment>
<dbReference type="Proteomes" id="UP000595197">
    <property type="component" value="Chromosome"/>
</dbReference>
<evidence type="ECO:0000256" key="6">
    <source>
        <dbReference type="ARBA" id="ARBA00032162"/>
    </source>
</evidence>
<evidence type="ECO:0000256" key="1">
    <source>
        <dbReference type="ARBA" id="ARBA00000847"/>
    </source>
</evidence>
<dbReference type="CDD" id="cd24161">
    <property type="entry name" value="NUDIX_ADPRase_Ndx2"/>
    <property type="match status" value="1"/>
</dbReference>
<keyword evidence="5 9" id="KW-0378">Hydrolase</keyword>
<evidence type="ECO:0000313" key="9">
    <source>
        <dbReference type="EMBL" id="QQP88345.1"/>
    </source>
</evidence>
<dbReference type="InterPro" id="IPR000086">
    <property type="entry name" value="NUDIX_hydrolase_dom"/>
</dbReference>
<comment type="cofactor">
    <cofactor evidence="2">
        <name>Mg(2+)</name>
        <dbReference type="ChEBI" id="CHEBI:18420"/>
    </cofactor>
</comment>
<evidence type="ECO:0000256" key="3">
    <source>
        <dbReference type="ARBA" id="ARBA00007275"/>
    </source>
</evidence>
<evidence type="ECO:0000256" key="5">
    <source>
        <dbReference type="ARBA" id="ARBA00022801"/>
    </source>
</evidence>
<dbReference type="Gene3D" id="3.90.79.10">
    <property type="entry name" value="Nucleoside Triphosphate Pyrophosphohydrolase"/>
    <property type="match status" value="1"/>
</dbReference>
<dbReference type="InterPro" id="IPR015797">
    <property type="entry name" value="NUDIX_hydrolase-like_dom_sf"/>
</dbReference>
<dbReference type="PROSITE" id="PS51462">
    <property type="entry name" value="NUDIX"/>
    <property type="match status" value="1"/>
</dbReference>
<proteinExistence type="inferred from homology"/>
<protein>
    <recommendedName>
        <fullName evidence="4">GDP-mannose pyrophosphatase</fullName>
    </recommendedName>
    <alternativeName>
        <fullName evidence="6">GDP-mannose hydrolase</fullName>
    </alternativeName>
    <alternativeName>
        <fullName evidence="7">GDPMK</fullName>
    </alternativeName>
</protein>
<dbReference type="GO" id="GO:0016787">
    <property type="term" value="F:hydrolase activity"/>
    <property type="evidence" value="ECO:0007669"/>
    <property type="project" value="UniProtKB-KW"/>
</dbReference>
<reference evidence="9" key="1">
    <citation type="submission" date="2021-02" db="EMBL/GenBank/DDBJ databases">
        <title>Skermanella TT6 skin isolate.</title>
        <authorList>
            <person name="Lee K."/>
            <person name="Ganzorig M."/>
        </authorList>
    </citation>
    <scope>NUCLEOTIDE SEQUENCE</scope>
    <source>
        <strain evidence="9">TT6</strain>
    </source>
</reference>
<accession>A0ABX7B1Z4</accession>
<evidence type="ECO:0000259" key="8">
    <source>
        <dbReference type="PROSITE" id="PS51462"/>
    </source>
</evidence>
<name>A0ABX7B1Z4_9PROT</name>
<dbReference type="PANTHER" id="PTHR11839">
    <property type="entry name" value="UDP/ADP-SUGAR PYROPHOSPHATASE"/>
    <property type="match status" value="1"/>
</dbReference>